<feature type="compositionally biased region" description="Low complexity" evidence="1">
    <location>
        <begin position="341"/>
        <end position="358"/>
    </location>
</feature>
<dbReference type="EMBL" id="JAUSWJ010000001">
    <property type="protein sequence ID" value="MDQ0515471.1"/>
    <property type="molecule type" value="Genomic_DNA"/>
</dbReference>
<evidence type="ECO:0000256" key="1">
    <source>
        <dbReference type="SAM" id="MobiDB-lite"/>
    </source>
</evidence>
<reference evidence="3 4" key="1">
    <citation type="submission" date="2023-07" db="EMBL/GenBank/DDBJ databases">
        <title>Genomic Encyclopedia of Type Strains, Phase IV (KMG-IV): sequencing the most valuable type-strain genomes for metagenomic binning, comparative biology and taxonomic classification.</title>
        <authorList>
            <person name="Goeker M."/>
        </authorList>
    </citation>
    <scope>NUCLEOTIDE SEQUENCE [LARGE SCALE GENOMIC DNA]</scope>
    <source>
        <strain evidence="3 4">B1-1</strain>
    </source>
</reference>
<comment type="caution">
    <text evidence="3">The sequence shown here is derived from an EMBL/GenBank/DDBJ whole genome shotgun (WGS) entry which is preliminary data.</text>
</comment>
<evidence type="ECO:0008006" key="5">
    <source>
        <dbReference type="Google" id="ProtNLM"/>
    </source>
</evidence>
<dbReference type="Proteomes" id="UP001223743">
    <property type="component" value="Unassembled WGS sequence"/>
</dbReference>
<feature type="signal peptide" evidence="2">
    <location>
        <begin position="1"/>
        <end position="26"/>
    </location>
</feature>
<feature type="region of interest" description="Disordered" evidence="1">
    <location>
        <begin position="328"/>
        <end position="358"/>
    </location>
</feature>
<accession>A0ABU0M3D3</accession>
<sequence>MRVPSMPPRVALAAIVLLALAGVAEAASPACRALEAQLSSLQKKSSRAAAFDGAASKQRAAIASAEGQARRAGCFGGGLFVRDQSGSAQCRALVSSIGKMKSNLAKLDRGSRSSGGGSGASREAILRQLGANNCGPQYASYVAQPQQRGFLQRLFNPDPLPRQTDVAVVPARPVTRDVARQDDYGSSGYDLGFGGGTYRTLCVRTCDGYYFPISYTTRAGNFMTDQQVCQQMCPGTEVVLYAHRNPGQDSTRALSTVDKSPYADLPNAFAYRSSYNPGCTCGKSSALDIVAGGYSPAAIGPYSAALAPVPGARPEQGEDPETLANRRGQFDPGEIGKPNIATPVASLTTPVPTVTSGGPVRRVGPSYYYAQ</sequence>
<protein>
    <recommendedName>
        <fullName evidence="5">DUF2865 domain-containing protein</fullName>
    </recommendedName>
</protein>
<name>A0ABU0M3D3_9HYPH</name>
<evidence type="ECO:0000313" key="4">
    <source>
        <dbReference type="Proteomes" id="UP001223743"/>
    </source>
</evidence>
<gene>
    <name evidence="3" type="ORF">QO015_001084</name>
</gene>
<proteinExistence type="predicted"/>
<organism evidence="3 4">
    <name type="scientific">Kaistia geumhonensis</name>
    <dbReference type="NCBI Taxonomy" id="410839"/>
    <lineage>
        <taxon>Bacteria</taxon>
        <taxon>Pseudomonadati</taxon>
        <taxon>Pseudomonadota</taxon>
        <taxon>Alphaproteobacteria</taxon>
        <taxon>Hyphomicrobiales</taxon>
        <taxon>Kaistiaceae</taxon>
        <taxon>Kaistia</taxon>
    </lineage>
</organism>
<feature type="chain" id="PRO_5046038667" description="DUF2865 domain-containing protein" evidence="2">
    <location>
        <begin position="27"/>
        <end position="371"/>
    </location>
</feature>
<dbReference type="InterPro" id="IPR021293">
    <property type="entry name" value="DUF2865"/>
</dbReference>
<evidence type="ECO:0000256" key="2">
    <source>
        <dbReference type="SAM" id="SignalP"/>
    </source>
</evidence>
<evidence type="ECO:0000313" key="3">
    <source>
        <dbReference type="EMBL" id="MDQ0515471.1"/>
    </source>
</evidence>
<keyword evidence="2" id="KW-0732">Signal</keyword>
<dbReference type="RefSeq" id="WP_266280979.1">
    <property type="nucleotide sequence ID" value="NZ_JAPKNF010000001.1"/>
</dbReference>
<dbReference type="Pfam" id="PF11064">
    <property type="entry name" value="DUF2865"/>
    <property type="match status" value="1"/>
</dbReference>
<keyword evidence="4" id="KW-1185">Reference proteome</keyword>